<comment type="caution">
    <text evidence="2">The sequence shown here is derived from an EMBL/GenBank/DDBJ whole genome shotgun (WGS) entry which is preliminary data.</text>
</comment>
<proteinExistence type="predicted"/>
<dbReference type="RefSeq" id="WP_037616487.1">
    <property type="nucleotide sequence ID" value="NZ_JAJBHU010000003.1"/>
</dbReference>
<reference evidence="2 3" key="1">
    <citation type="submission" date="2014-06" db="EMBL/GenBank/DDBJ databases">
        <authorList>
            <person name="Teng J.L."/>
            <person name="Huang Y."/>
            <person name="Tse H."/>
            <person name="Lau S.K."/>
            <person name="Woo P.C."/>
        </authorList>
    </citation>
    <scope>NUCLEOTIDE SEQUENCE [LARGE SCALE GENOMIC DNA]</scope>
    <source>
        <strain evidence="2 3">HKU4</strain>
    </source>
</reference>
<sequence length="139" mass="15466">MLLLLLAVVIYAVLALATSYLLPFLSVPLVLLVIYALPLLLNFIVYKVQKGEWKFWTALVLPTVSVAAYLLFAYLTSSNGTWIEFAQMNMISDEDMQLDIALNLFDGSQILFISLLFYGVSLASHFISNKVSSKGVKHA</sequence>
<accession>A0A0A0DJL9</accession>
<dbReference type="NCBIfam" id="NF038270">
    <property type="entry name" value="membran_MsaC"/>
    <property type="match status" value="1"/>
</dbReference>
<organism evidence="2 3">
    <name type="scientific">Streptococcus sinensis</name>
    <dbReference type="NCBI Taxonomy" id="176090"/>
    <lineage>
        <taxon>Bacteria</taxon>
        <taxon>Bacillati</taxon>
        <taxon>Bacillota</taxon>
        <taxon>Bacilli</taxon>
        <taxon>Lactobacillales</taxon>
        <taxon>Streptococcaceae</taxon>
        <taxon>Streptococcus</taxon>
    </lineage>
</organism>
<evidence type="ECO:0000256" key="1">
    <source>
        <dbReference type="SAM" id="Phobius"/>
    </source>
</evidence>
<dbReference type="Proteomes" id="UP000030019">
    <property type="component" value="Unassembled WGS sequence"/>
</dbReference>
<dbReference type="AlphaFoldDB" id="A0A0A0DJL9"/>
<keyword evidence="1" id="KW-0472">Membrane</keyword>
<keyword evidence="1" id="KW-0812">Transmembrane</keyword>
<feature type="transmembrane region" description="Helical" evidence="1">
    <location>
        <begin position="110"/>
        <end position="128"/>
    </location>
</feature>
<evidence type="ECO:0000313" key="2">
    <source>
        <dbReference type="EMBL" id="KGM37187.1"/>
    </source>
</evidence>
<dbReference type="STRING" id="176090.SSIN_1053"/>
<feature type="transmembrane region" description="Helical" evidence="1">
    <location>
        <begin position="27"/>
        <end position="46"/>
    </location>
</feature>
<dbReference type="EMBL" id="JPEN01000063">
    <property type="protein sequence ID" value="KGM37187.1"/>
    <property type="molecule type" value="Genomic_DNA"/>
</dbReference>
<evidence type="ECO:0000313" key="3">
    <source>
        <dbReference type="Proteomes" id="UP000030019"/>
    </source>
</evidence>
<feature type="transmembrane region" description="Helical" evidence="1">
    <location>
        <begin position="53"/>
        <end position="75"/>
    </location>
</feature>
<name>A0A0A0DJL9_9STRE</name>
<gene>
    <name evidence="2" type="ORF">SSIN_1053</name>
</gene>
<keyword evidence="1" id="KW-1133">Transmembrane helix</keyword>
<protein>
    <submittedName>
        <fullName evidence="2">Uncharacterized protein</fullName>
    </submittedName>
</protein>
<keyword evidence="3" id="KW-1185">Reference proteome</keyword>
<dbReference type="PATRIC" id="fig|176090.4.peg.1021"/>